<dbReference type="CDD" id="cd00035">
    <property type="entry name" value="ChtBD1"/>
    <property type="match status" value="1"/>
</dbReference>
<evidence type="ECO:0000256" key="5">
    <source>
        <dbReference type="ARBA" id="ARBA00023277"/>
    </source>
</evidence>
<keyword evidence="11" id="KW-0732">Signal</keyword>
<dbReference type="PANTHER" id="PTHR11177:SF333">
    <property type="entry name" value="CHITINASE"/>
    <property type="match status" value="1"/>
</dbReference>
<protein>
    <submittedName>
        <fullName evidence="14">Chitin-binding type-1 domain-containing protein</fullName>
    </submittedName>
</protein>
<feature type="region of interest" description="Disordered" evidence="10">
    <location>
        <begin position="1301"/>
        <end position="1325"/>
    </location>
</feature>
<evidence type="ECO:0000256" key="3">
    <source>
        <dbReference type="ARBA" id="ARBA00022801"/>
    </source>
</evidence>
<gene>
    <name evidence="14" type="ORF">R3P38DRAFT_2638662</name>
</gene>
<dbReference type="PROSITE" id="PS50941">
    <property type="entry name" value="CHIT_BIND_I_2"/>
    <property type="match status" value="1"/>
</dbReference>
<dbReference type="GO" id="GO:0000272">
    <property type="term" value="P:polysaccharide catabolic process"/>
    <property type="evidence" value="ECO:0007669"/>
    <property type="project" value="UniProtKB-KW"/>
</dbReference>
<evidence type="ECO:0000256" key="7">
    <source>
        <dbReference type="ARBA" id="ARBA00023326"/>
    </source>
</evidence>
<dbReference type="InterPro" id="IPR029070">
    <property type="entry name" value="Chitinase_insertion_sf"/>
</dbReference>
<comment type="caution">
    <text evidence="14">The sequence shown here is derived from an EMBL/GenBank/DDBJ whole genome shotgun (WGS) entry which is preliminary data.</text>
</comment>
<dbReference type="PROSITE" id="PS51910">
    <property type="entry name" value="GH18_2"/>
    <property type="match status" value="1"/>
</dbReference>
<dbReference type="Pfam" id="PF00187">
    <property type="entry name" value="Chitin_bind_1"/>
    <property type="match status" value="1"/>
</dbReference>
<feature type="disulfide bond" evidence="8">
    <location>
        <begin position="90"/>
        <end position="102"/>
    </location>
</feature>
<feature type="region of interest" description="Disordered" evidence="10">
    <location>
        <begin position="715"/>
        <end position="749"/>
    </location>
</feature>
<evidence type="ECO:0000256" key="2">
    <source>
        <dbReference type="ARBA" id="ARBA00022669"/>
    </source>
</evidence>
<dbReference type="PANTHER" id="PTHR11177">
    <property type="entry name" value="CHITINASE"/>
    <property type="match status" value="1"/>
</dbReference>
<proteinExistence type="predicted"/>
<keyword evidence="2 8" id="KW-0147">Chitin-binding</keyword>
<dbReference type="InterPro" id="IPR050314">
    <property type="entry name" value="Glycosyl_Hydrlase_18"/>
</dbReference>
<evidence type="ECO:0000256" key="6">
    <source>
        <dbReference type="ARBA" id="ARBA00023295"/>
    </source>
</evidence>
<dbReference type="PROSITE" id="PS00026">
    <property type="entry name" value="CHIT_BIND_I_1"/>
    <property type="match status" value="1"/>
</dbReference>
<evidence type="ECO:0000259" key="13">
    <source>
        <dbReference type="PROSITE" id="PS51910"/>
    </source>
</evidence>
<dbReference type="Gene3D" id="3.10.50.10">
    <property type="match status" value="1"/>
</dbReference>
<keyword evidence="4" id="KW-0146">Chitin degradation</keyword>
<feature type="compositionally biased region" description="Acidic residues" evidence="10">
    <location>
        <begin position="1310"/>
        <end position="1324"/>
    </location>
</feature>
<keyword evidence="7" id="KW-0624">Polysaccharide degradation</keyword>
<feature type="disulfide bond" evidence="8">
    <location>
        <begin position="95"/>
        <end position="109"/>
    </location>
</feature>
<dbReference type="Proteomes" id="UP001362999">
    <property type="component" value="Unassembled WGS sequence"/>
</dbReference>
<dbReference type="Gene3D" id="3.30.60.10">
    <property type="entry name" value="Endochitinase-like"/>
    <property type="match status" value="1"/>
</dbReference>
<dbReference type="GO" id="GO:0008843">
    <property type="term" value="F:endochitinase activity"/>
    <property type="evidence" value="ECO:0007669"/>
    <property type="project" value="UniProtKB-EC"/>
</dbReference>
<dbReference type="SUPFAM" id="SSF54556">
    <property type="entry name" value="Chitinase insertion domain"/>
    <property type="match status" value="1"/>
</dbReference>
<evidence type="ECO:0000256" key="8">
    <source>
        <dbReference type="PROSITE-ProRule" id="PRU00261"/>
    </source>
</evidence>
<keyword evidence="5" id="KW-0119">Carbohydrate metabolism</keyword>
<dbReference type="InterPro" id="IPR011583">
    <property type="entry name" value="Chitinase_II/V-like_cat"/>
</dbReference>
<sequence>MRPLSRLICLGLGLSLITTAFSQSNSSDLPVGSCTPTIPCSNGACCNGQSGFCGFGPAFCNPIASGGNCTSNCGALAECGPFAAAENITCPLNVCCSEFGFCGTTEEFCATGCQSNCNPPGPRSCDPEQQTALHRRIGYYEGWAVSRLDCSYPPESISAETLTHVNFAFALISNSFTIIEMTPGDANLWSRTTNLKKRNPTLKVFLSIGGWSFNDPPTSNIFSNIVGSEINTDIFIVSAMSTLQAYGFDGIDIDWEYPAAYDRGGNPADKANYVTFMAALKGALAAYGYGLTFTAPSSFWYLQHFDLPGLMQHADWVNVMTYDLHGTWDGTDPYIGAVVLAHTNLTEIDMTLSLFNNVGIDPSQIVLGVGFYGRSFQLASSSCVDPGCPFIGGAAPGPCSANSGTLTYAEIENIINQNNLQATFDEEAAVKYVTWNGDQWVSYDDAETFKIKMDYANSRCLGGTMIWSVDQDDGQYTALQALYPTIGVNAASSVQDAGNCMKTNCGQDCETTPVKYAAVTTLTTNFLGQPCPADSPAKLCCPSGDPPQNCAWRGGGSTTCNPTCNLGEITLARDPVGTDGTPPCLQGTKAFCCATGESNPLQSCRTTACNEECAAGETLETFIRMGTCQASVCCPPSVPRYMNCKWVGDLPTCLNAVCPVGQAPILSDIQGDAATPCVGGGHRLFCCDPQDSETFLPVPENYVLPAAADNTPASFTVDFDDDIGTPDESQTGSGSSGEPDDGTENDSAFGEVFMTSPHVGSVSSLDLASDWVIHECDPSSDQPQQVLIHCSKSMDSEDSGCAHVFMGTAENTVVRMPKACGLGPYARVVSLAAHEDQSVLPIHIRRNLPDNELVYLLNFDYNFAAIPDENGPIYMRADVTDIPGYWDEMINSPPDAGTVNTKRSNKKRNFHQSEELERRWFGPFDRWLQKLNTITSKSSKTRNFHWAETYTIFHQEESCPNFSSSLDISVTGRAQANSRFGYYLEATENCATIIPPAIQQCYVYLKADASARATFTITGLAEAEFGTGRSEIISFGFPGLYYPGLLTIGPSLHLYAELTGELSMGGTFTTSVGYEFPPIDIVFGKQDNNADEEQDGGQVNPNGDPFIGTDYDLAANVNLGGNIEASLSTFGYVPSLQLGVSVLGGAVLDAQVFAEADIYAGVGITGSVSIDVAPNFCINPYFGVNLNAGLTGSVLFWRDNEISTSFYSNRFDGNGKCFAAGQQATSSTRRSDLFSDKFTAGAPPKISHLSSDPAYAVYENSNQSLIDYSTLIIGSSQISKRGVPFLPGNLLCPEVGNQIGSTPTSLDCDPYSDSEDDSDDDDDATSLKRTISGTFSTDLFHILAKANSIMKTCKKSIAIPNHQSTTISGYYDLASPTTLDPVVGDGVPLQTLSVPASSGGDGTRTVYAREHPYEVSMLANFVDYLKQQTDLYSGPWCTWVTNNLDRKPPYNPPEFGGRSLFDALGQTCFPQANSPRPWLRTMPVLEHNANKAKGVALQSKEAELAGNPAKGVVYKMPPTLCQTKQVSWIRSAAMVPSYLNRSEIGEYFVNMSNCVRDQWVTWETAYLQSGTAPGNAAQVNIGNLYDNWIHSVVASVPGYIKAQVAAWINLYNDGSSASAPVTLSLPVLIEEVVFGGTGRANQFPNYIVTNVPVTRDDLTDEVFDEIGDQFNWINQLPTHP</sequence>
<dbReference type="PROSITE" id="PS01095">
    <property type="entry name" value="GH18_1"/>
    <property type="match status" value="1"/>
</dbReference>
<dbReference type="GO" id="GO:0006032">
    <property type="term" value="P:chitin catabolic process"/>
    <property type="evidence" value="ECO:0007669"/>
    <property type="project" value="UniProtKB-KW"/>
</dbReference>
<evidence type="ECO:0000256" key="4">
    <source>
        <dbReference type="ARBA" id="ARBA00023024"/>
    </source>
</evidence>
<name>A0AAW0AM59_9AGAR</name>
<dbReference type="SMART" id="SM00270">
    <property type="entry name" value="ChtBD1"/>
    <property type="match status" value="2"/>
</dbReference>
<feature type="chain" id="PRO_5043362240" evidence="11">
    <location>
        <begin position="23"/>
        <end position="1680"/>
    </location>
</feature>
<evidence type="ECO:0000256" key="9">
    <source>
        <dbReference type="RuleBase" id="RU000489"/>
    </source>
</evidence>
<dbReference type="InterPro" id="IPR017853">
    <property type="entry name" value="GH"/>
</dbReference>
<keyword evidence="8" id="KW-1015">Disulfide bond</keyword>
<evidence type="ECO:0000259" key="12">
    <source>
        <dbReference type="PROSITE" id="PS50941"/>
    </source>
</evidence>
<evidence type="ECO:0000256" key="11">
    <source>
        <dbReference type="SAM" id="SignalP"/>
    </source>
</evidence>
<keyword evidence="15" id="KW-1185">Reference proteome</keyword>
<dbReference type="InterPro" id="IPR018371">
    <property type="entry name" value="Chitin-binding_1_CS"/>
</dbReference>
<dbReference type="InterPro" id="IPR036861">
    <property type="entry name" value="Endochitinase-like_sf"/>
</dbReference>
<comment type="caution">
    <text evidence="8">Lacks conserved residue(s) required for the propagation of feature annotation.</text>
</comment>
<dbReference type="EMBL" id="JAWWNJ010000057">
    <property type="protein sequence ID" value="KAK7014298.1"/>
    <property type="molecule type" value="Genomic_DNA"/>
</dbReference>
<evidence type="ECO:0000313" key="15">
    <source>
        <dbReference type="Proteomes" id="UP001362999"/>
    </source>
</evidence>
<dbReference type="GO" id="GO:0008061">
    <property type="term" value="F:chitin binding"/>
    <property type="evidence" value="ECO:0007669"/>
    <property type="project" value="UniProtKB-UniRule"/>
</dbReference>
<accession>A0AAW0AM59</accession>
<dbReference type="InterPro" id="IPR001579">
    <property type="entry name" value="Glyco_hydro_18_chit_AS"/>
</dbReference>
<feature type="signal peptide" evidence="11">
    <location>
        <begin position="1"/>
        <end position="22"/>
    </location>
</feature>
<evidence type="ECO:0000256" key="1">
    <source>
        <dbReference type="ARBA" id="ARBA00000822"/>
    </source>
</evidence>
<evidence type="ECO:0000256" key="10">
    <source>
        <dbReference type="SAM" id="MobiDB-lite"/>
    </source>
</evidence>
<dbReference type="InterPro" id="IPR001002">
    <property type="entry name" value="Chitin-bd_1"/>
</dbReference>
<keyword evidence="3 9" id="KW-0378">Hydrolase</keyword>
<dbReference type="Pfam" id="PF00704">
    <property type="entry name" value="Glyco_hydro_18"/>
    <property type="match status" value="1"/>
</dbReference>
<dbReference type="SUPFAM" id="SSF51445">
    <property type="entry name" value="(Trans)glycosidases"/>
    <property type="match status" value="1"/>
</dbReference>
<feature type="domain" description="GH18" evidence="13">
    <location>
        <begin position="134"/>
        <end position="489"/>
    </location>
</feature>
<dbReference type="SMART" id="SM00636">
    <property type="entry name" value="Glyco_18"/>
    <property type="match status" value="1"/>
</dbReference>
<evidence type="ECO:0000313" key="14">
    <source>
        <dbReference type="EMBL" id="KAK7014298.1"/>
    </source>
</evidence>
<dbReference type="InterPro" id="IPR001223">
    <property type="entry name" value="Glyco_hydro18_cat"/>
</dbReference>
<organism evidence="14 15">
    <name type="scientific">Favolaschia claudopus</name>
    <dbReference type="NCBI Taxonomy" id="2862362"/>
    <lineage>
        <taxon>Eukaryota</taxon>
        <taxon>Fungi</taxon>
        <taxon>Dikarya</taxon>
        <taxon>Basidiomycota</taxon>
        <taxon>Agaricomycotina</taxon>
        <taxon>Agaricomycetes</taxon>
        <taxon>Agaricomycetidae</taxon>
        <taxon>Agaricales</taxon>
        <taxon>Marasmiineae</taxon>
        <taxon>Mycenaceae</taxon>
        <taxon>Favolaschia</taxon>
    </lineage>
</organism>
<dbReference type="Gene3D" id="3.20.20.80">
    <property type="entry name" value="Glycosidases"/>
    <property type="match status" value="1"/>
</dbReference>
<feature type="domain" description="Chitin-binding type-1" evidence="12">
    <location>
        <begin position="76"/>
        <end position="119"/>
    </location>
</feature>
<reference evidence="14 15" key="1">
    <citation type="journal article" date="2024" name="J Genomics">
        <title>Draft genome sequencing and assembly of Favolaschia claudopus CIRM-BRFM 2984 isolated from oak limbs.</title>
        <authorList>
            <person name="Navarro D."/>
            <person name="Drula E."/>
            <person name="Chaduli D."/>
            <person name="Cazenave R."/>
            <person name="Ahrendt S."/>
            <person name="Wang J."/>
            <person name="Lipzen A."/>
            <person name="Daum C."/>
            <person name="Barry K."/>
            <person name="Grigoriev I.V."/>
            <person name="Favel A."/>
            <person name="Rosso M.N."/>
            <person name="Martin F."/>
        </authorList>
    </citation>
    <scope>NUCLEOTIDE SEQUENCE [LARGE SCALE GENOMIC DNA]</scope>
    <source>
        <strain evidence="14 15">CIRM-BRFM 2984</strain>
    </source>
</reference>
<feature type="disulfide bond" evidence="8">
    <location>
        <begin position="113"/>
        <end position="117"/>
    </location>
</feature>
<keyword evidence="6 9" id="KW-0326">Glycosidase</keyword>
<comment type="catalytic activity">
    <reaction evidence="1">
        <text>Random endo-hydrolysis of N-acetyl-beta-D-glucosaminide (1-&gt;4)-beta-linkages in chitin and chitodextrins.</text>
        <dbReference type="EC" id="3.2.1.14"/>
    </reaction>
</comment>
<dbReference type="SUPFAM" id="SSF57016">
    <property type="entry name" value="Plant lectins/antimicrobial peptides"/>
    <property type="match status" value="1"/>
</dbReference>